<protein>
    <submittedName>
        <fullName evidence="1">Uncharacterized protein</fullName>
    </submittedName>
</protein>
<evidence type="ECO:0000313" key="1">
    <source>
        <dbReference type="EMBL" id="KKK77229.1"/>
    </source>
</evidence>
<feature type="non-terminal residue" evidence="1">
    <location>
        <position position="45"/>
    </location>
</feature>
<organism evidence="1">
    <name type="scientific">marine sediment metagenome</name>
    <dbReference type="NCBI Taxonomy" id="412755"/>
    <lineage>
        <taxon>unclassified sequences</taxon>
        <taxon>metagenomes</taxon>
        <taxon>ecological metagenomes</taxon>
    </lineage>
</organism>
<reference evidence="1" key="1">
    <citation type="journal article" date="2015" name="Nature">
        <title>Complex archaea that bridge the gap between prokaryotes and eukaryotes.</title>
        <authorList>
            <person name="Spang A."/>
            <person name="Saw J.H."/>
            <person name="Jorgensen S.L."/>
            <person name="Zaremba-Niedzwiedzka K."/>
            <person name="Martijn J."/>
            <person name="Lind A.E."/>
            <person name="van Eijk R."/>
            <person name="Schleper C."/>
            <person name="Guy L."/>
            <person name="Ettema T.J."/>
        </authorList>
    </citation>
    <scope>NUCLEOTIDE SEQUENCE</scope>
</reference>
<sequence>MTSEDIYKIVQEIFKTMESPIITDISDAFIPFSNIPNDTNCRYIY</sequence>
<comment type="caution">
    <text evidence="1">The sequence shown here is derived from an EMBL/GenBank/DDBJ whole genome shotgun (WGS) entry which is preliminary data.</text>
</comment>
<dbReference type="EMBL" id="LAZR01055054">
    <property type="protein sequence ID" value="KKK77229.1"/>
    <property type="molecule type" value="Genomic_DNA"/>
</dbReference>
<dbReference type="AlphaFoldDB" id="A0A0F9AFD2"/>
<proteinExistence type="predicted"/>
<name>A0A0F9AFD2_9ZZZZ</name>
<gene>
    <name evidence="1" type="ORF">LCGC14_2855690</name>
</gene>
<accession>A0A0F9AFD2</accession>